<name>A0A392PHG0_9FABA</name>
<sequence>WVNGYQLEEYFRYQGWSSFFEILNEPVYPHLVKDFWVRAEVFDEEDAKRKLMSKVEEDPANQGKTRVEMGLNEFSVSHGN</sequence>
<proteinExistence type="predicted"/>
<keyword evidence="2" id="KW-1185">Reference proteome</keyword>
<evidence type="ECO:0008006" key="3">
    <source>
        <dbReference type="Google" id="ProtNLM"/>
    </source>
</evidence>
<feature type="non-terminal residue" evidence="1">
    <location>
        <position position="1"/>
    </location>
</feature>
<evidence type="ECO:0000313" key="1">
    <source>
        <dbReference type="EMBL" id="MCI10929.1"/>
    </source>
</evidence>
<evidence type="ECO:0000313" key="2">
    <source>
        <dbReference type="Proteomes" id="UP000265520"/>
    </source>
</evidence>
<dbReference type="AlphaFoldDB" id="A0A392PHG0"/>
<protein>
    <recommendedName>
        <fullName evidence="3">Cullin-like protein</fullName>
    </recommendedName>
</protein>
<accession>A0A392PHG0</accession>
<reference evidence="1 2" key="1">
    <citation type="journal article" date="2018" name="Front. Plant Sci.">
        <title>Red Clover (Trifolium pratense) and Zigzag Clover (T. medium) - A Picture of Genomic Similarities and Differences.</title>
        <authorList>
            <person name="Dluhosova J."/>
            <person name="Istvanek J."/>
            <person name="Nedelnik J."/>
            <person name="Repkova J."/>
        </authorList>
    </citation>
    <scope>NUCLEOTIDE SEQUENCE [LARGE SCALE GENOMIC DNA]</scope>
    <source>
        <strain evidence="2">cv. 10/8</strain>
        <tissue evidence="1">Leaf</tissue>
    </source>
</reference>
<comment type="caution">
    <text evidence="1">The sequence shown here is derived from an EMBL/GenBank/DDBJ whole genome shotgun (WGS) entry which is preliminary data.</text>
</comment>
<dbReference type="EMBL" id="LXQA010078192">
    <property type="protein sequence ID" value="MCI10929.1"/>
    <property type="molecule type" value="Genomic_DNA"/>
</dbReference>
<organism evidence="1 2">
    <name type="scientific">Trifolium medium</name>
    <dbReference type="NCBI Taxonomy" id="97028"/>
    <lineage>
        <taxon>Eukaryota</taxon>
        <taxon>Viridiplantae</taxon>
        <taxon>Streptophyta</taxon>
        <taxon>Embryophyta</taxon>
        <taxon>Tracheophyta</taxon>
        <taxon>Spermatophyta</taxon>
        <taxon>Magnoliopsida</taxon>
        <taxon>eudicotyledons</taxon>
        <taxon>Gunneridae</taxon>
        <taxon>Pentapetalae</taxon>
        <taxon>rosids</taxon>
        <taxon>fabids</taxon>
        <taxon>Fabales</taxon>
        <taxon>Fabaceae</taxon>
        <taxon>Papilionoideae</taxon>
        <taxon>50 kb inversion clade</taxon>
        <taxon>NPAAA clade</taxon>
        <taxon>Hologalegina</taxon>
        <taxon>IRL clade</taxon>
        <taxon>Trifolieae</taxon>
        <taxon>Trifolium</taxon>
    </lineage>
</organism>
<dbReference type="Proteomes" id="UP000265520">
    <property type="component" value="Unassembled WGS sequence"/>
</dbReference>